<keyword evidence="5 10" id="KW-0472">Membrane</keyword>
<keyword evidence="3 10" id="KW-0812">Transmembrane</keyword>
<evidence type="ECO:0000313" key="12">
    <source>
        <dbReference type="EMBL" id="MBC9131690.1"/>
    </source>
</evidence>
<evidence type="ECO:0000256" key="2">
    <source>
        <dbReference type="ARBA" id="ARBA00022475"/>
    </source>
</evidence>
<evidence type="ECO:0000256" key="7">
    <source>
        <dbReference type="ARBA" id="ARBA00024197"/>
    </source>
</evidence>
<evidence type="ECO:0000256" key="6">
    <source>
        <dbReference type="ARBA" id="ARBA00023186"/>
    </source>
</evidence>
<dbReference type="Gene3D" id="1.25.40.10">
    <property type="entry name" value="Tetratricopeptide repeat domain"/>
    <property type="match status" value="1"/>
</dbReference>
<feature type="transmembrane region" description="Helical" evidence="10">
    <location>
        <begin position="21"/>
        <end position="41"/>
    </location>
</feature>
<dbReference type="InterPro" id="IPR018704">
    <property type="entry name" value="SecYEG/CpoB_TPR"/>
</dbReference>
<feature type="coiled-coil region" evidence="9">
    <location>
        <begin position="196"/>
        <end position="223"/>
    </location>
</feature>
<dbReference type="Proteomes" id="UP000651208">
    <property type="component" value="Unassembled WGS sequence"/>
</dbReference>
<dbReference type="InterPro" id="IPR026039">
    <property type="entry name" value="YfgM"/>
</dbReference>
<gene>
    <name evidence="12" type="ORF">FcAc13_10280</name>
</gene>
<accession>A0ABR7QZW9</accession>
<organism evidence="12 13">
    <name type="scientific">Frischella japonica</name>
    <dbReference type="NCBI Taxonomy" id="2741544"/>
    <lineage>
        <taxon>Bacteria</taxon>
        <taxon>Pseudomonadati</taxon>
        <taxon>Pseudomonadota</taxon>
        <taxon>Gammaproteobacteria</taxon>
        <taxon>Orbales</taxon>
        <taxon>Orbaceae</taxon>
        <taxon>Frischella</taxon>
    </lineage>
</organism>
<dbReference type="EMBL" id="JABURY010000019">
    <property type="protein sequence ID" value="MBC9131690.1"/>
    <property type="molecule type" value="Genomic_DNA"/>
</dbReference>
<keyword evidence="4 10" id="KW-1133">Transmembrane helix</keyword>
<keyword evidence="2" id="KW-1003">Cell membrane</keyword>
<keyword evidence="9" id="KW-0175">Coiled coil</keyword>
<evidence type="ECO:0000313" key="13">
    <source>
        <dbReference type="Proteomes" id="UP000651208"/>
    </source>
</evidence>
<dbReference type="SUPFAM" id="SSF48452">
    <property type="entry name" value="TPR-like"/>
    <property type="match status" value="1"/>
</dbReference>
<protein>
    <recommendedName>
        <fullName evidence="8">Ancillary SecYEG translocon subunit</fullName>
    </recommendedName>
</protein>
<dbReference type="PANTHER" id="PTHR38035">
    <property type="entry name" value="UPF0070 PROTEIN YFGM"/>
    <property type="match status" value="1"/>
</dbReference>
<sequence>MSHSDTEEQLNTIIYFFNRTWKIIVPIVIIILISIAGWYYWQSYKTEQLAIASEKYESLINKVDPADPKSIDELVAFANENDNIYGIFADLKAAQFYVETLKDYAGAESLLINARSNTNSELILAIINIRIAKLQYQLDKYQDSLATLNQIKSPKWSGAVNDIRGDIFIKLEKYQDAFNAYDAALASSVPEKLAEYIKMKRNNAEILRDIQNIEQEKAAQQSKAE</sequence>
<evidence type="ECO:0000256" key="10">
    <source>
        <dbReference type="SAM" id="Phobius"/>
    </source>
</evidence>
<evidence type="ECO:0000256" key="3">
    <source>
        <dbReference type="ARBA" id="ARBA00022692"/>
    </source>
</evidence>
<evidence type="ECO:0000256" key="4">
    <source>
        <dbReference type="ARBA" id="ARBA00022989"/>
    </source>
</evidence>
<evidence type="ECO:0000256" key="8">
    <source>
        <dbReference type="ARBA" id="ARBA00024235"/>
    </source>
</evidence>
<dbReference type="Pfam" id="PF09976">
    <property type="entry name" value="TPR_21"/>
    <property type="match status" value="1"/>
</dbReference>
<proteinExistence type="inferred from homology"/>
<evidence type="ECO:0000256" key="1">
    <source>
        <dbReference type="ARBA" id="ARBA00004401"/>
    </source>
</evidence>
<evidence type="ECO:0000256" key="5">
    <source>
        <dbReference type="ARBA" id="ARBA00023136"/>
    </source>
</evidence>
<comment type="subcellular location">
    <subcellularLocation>
        <location evidence="1">Cell membrane</location>
        <topology evidence="1">Single-pass type II membrane protein</topology>
    </subcellularLocation>
</comment>
<dbReference type="RefSeq" id="WP_187756128.1">
    <property type="nucleotide sequence ID" value="NZ_JABURY010000019.1"/>
</dbReference>
<keyword evidence="6" id="KW-0143">Chaperone</keyword>
<evidence type="ECO:0000259" key="11">
    <source>
        <dbReference type="Pfam" id="PF09976"/>
    </source>
</evidence>
<dbReference type="PANTHER" id="PTHR38035:SF1">
    <property type="entry name" value="ANCILLARY SECYEG TRANSLOCON SUBUNIT"/>
    <property type="match status" value="1"/>
</dbReference>
<feature type="domain" description="Ancillary SecYEG translocon subunit/Cell division coordinator CpoB TPR" evidence="11">
    <location>
        <begin position="16"/>
        <end position="203"/>
    </location>
</feature>
<dbReference type="InterPro" id="IPR011990">
    <property type="entry name" value="TPR-like_helical_dom_sf"/>
</dbReference>
<comment type="similarity">
    <text evidence="7">Belongs to the YfgM family.</text>
</comment>
<evidence type="ECO:0000256" key="9">
    <source>
        <dbReference type="SAM" id="Coils"/>
    </source>
</evidence>
<reference evidence="12 13" key="1">
    <citation type="submission" date="2020-06" db="EMBL/GenBank/DDBJ databases">
        <title>Frischella cerana isolated from Apis cerana gut homogenate.</title>
        <authorList>
            <person name="Wolter L.A."/>
            <person name="Suenami S."/>
            <person name="Miyazaki R."/>
        </authorList>
    </citation>
    <scope>NUCLEOTIDE SEQUENCE [LARGE SCALE GENOMIC DNA]</scope>
    <source>
        <strain evidence="12 13">Ac13</strain>
    </source>
</reference>
<name>A0ABR7QZW9_9GAMM</name>
<keyword evidence="13" id="KW-1185">Reference proteome</keyword>
<comment type="caution">
    <text evidence="12">The sequence shown here is derived from an EMBL/GenBank/DDBJ whole genome shotgun (WGS) entry which is preliminary data.</text>
</comment>